<keyword evidence="2" id="KW-0813">Transport</keyword>
<dbReference type="Pfam" id="PF01547">
    <property type="entry name" value="SBP_bac_1"/>
    <property type="match status" value="1"/>
</dbReference>
<dbReference type="EMBL" id="JBIRGH010000018">
    <property type="protein sequence ID" value="MFH8587718.1"/>
    <property type="molecule type" value="Genomic_DNA"/>
</dbReference>
<evidence type="ECO:0000313" key="6">
    <source>
        <dbReference type="Proteomes" id="UP001610990"/>
    </source>
</evidence>
<dbReference type="PANTHER" id="PTHR30061:SF50">
    <property type="entry name" value="MALTOSE_MALTODEXTRIN-BINDING PERIPLASMIC PROTEIN"/>
    <property type="match status" value="1"/>
</dbReference>
<feature type="signal peptide" evidence="4">
    <location>
        <begin position="1"/>
        <end position="38"/>
    </location>
</feature>
<dbReference type="Proteomes" id="UP001610990">
    <property type="component" value="Unassembled WGS sequence"/>
</dbReference>
<proteinExistence type="inferred from homology"/>
<dbReference type="PANTHER" id="PTHR30061">
    <property type="entry name" value="MALTOSE-BINDING PERIPLASMIC PROTEIN"/>
    <property type="match status" value="1"/>
</dbReference>
<comment type="similarity">
    <text evidence="1">Belongs to the bacterial solute-binding protein 1 family.</text>
</comment>
<dbReference type="Gene3D" id="3.40.190.10">
    <property type="entry name" value="Periplasmic binding protein-like II"/>
    <property type="match status" value="2"/>
</dbReference>
<evidence type="ECO:0000256" key="1">
    <source>
        <dbReference type="ARBA" id="ARBA00008520"/>
    </source>
</evidence>
<organism evidence="5 6">
    <name type="scientific">Streptomyces celluloflavus</name>
    <dbReference type="NCBI Taxonomy" id="58344"/>
    <lineage>
        <taxon>Bacteria</taxon>
        <taxon>Bacillati</taxon>
        <taxon>Actinomycetota</taxon>
        <taxon>Actinomycetes</taxon>
        <taxon>Kitasatosporales</taxon>
        <taxon>Streptomycetaceae</taxon>
        <taxon>Streptomyces</taxon>
    </lineage>
</organism>
<keyword evidence="6" id="KW-1185">Reference proteome</keyword>
<keyword evidence="3 4" id="KW-0732">Signal</keyword>
<accession>A0ABW7RKM2</accession>
<dbReference type="InterPro" id="IPR006059">
    <property type="entry name" value="SBP"/>
</dbReference>
<evidence type="ECO:0000256" key="2">
    <source>
        <dbReference type="ARBA" id="ARBA00022448"/>
    </source>
</evidence>
<feature type="chain" id="PRO_5045970264" evidence="4">
    <location>
        <begin position="39"/>
        <end position="442"/>
    </location>
</feature>
<sequence length="442" mass="46774">MRRGIPGIFGRRGRNGTYGIRGVTAAALAAGLALTATACGGGGSDGEAAAGGELSGTVTFWDTSNDAEKATYRKLAEGFQKEHPKVQVKYVSVPFGDANAKFKNAAGGGSGAPDVMRTEVAWVADFANLGYLAPLDGTPALDKTEDYLPQALGSTKFNGKTYAAPQVIDTLGLFYNKKLLKDAGVTVPKTFPELTAAAKQIKEKTGATALYLRGDDPYWFLPYLYGQGGNMVDARDKIVLIDDDAGVKAFKTIKDLVDSKAAVTDATDGQENQLKALKDGSVAMAVDGPWDIEGARAGKVFKGPGNKDNLGVAPVPGGSAQGSPQGGWNLSVYAGSKNLQASYAFVKYMSSAQVQQQTTEQLSLLPTRKSVYDVPAVKNNEMVKFFKPAVDSAVQRPWIAEGNSLFEPIKVQMNKVLTGSATPEQAAKATGDAYRKLLKDYK</sequence>
<protein>
    <submittedName>
        <fullName evidence="5">Extracellular solute-binding protein</fullName>
    </submittedName>
</protein>
<evidence type="ECO:0000256" key="4">
    <source>
        <dbReference type="SAM" id="SignalP"/>
    </source>
</evidence>
<evidence type="ECO:0000256" key="3">
    <source>
        <dbReference type="ARBA" id="ARBA00022729"/>
    </source>
</evidence>
<name>A0ABW7RKM2_9ACTN</name>
<evidence type="ECO:0000313" key="5">
    <source>
        <dbReference type="EMBL" id="MFH8587718.1"/>
    </source>
</evidence>
<dbReference type="RefSeq" id="WP_397674717.1">
    <property type="nucleotide sequence ID" value="NZ_JBIRGH010000018.1"/>
</dbReference>
<comment type="caution">
    <text evidence="5">The sequence shown here is derived from an EMBL/GenBank/DDBJ whole genome shotgun (WGS) entry which is preliminary data.</text>
</comment>
<reference evidence="5 6" key="1">
    <citation type="submission" date="2024-10" db="EMBL/GenBank/DDBJ databases">
        <title>The Natural Products Discovery Center: Release of the First 8490 Sequenced Strains for Exploring Actinobacteria Biosynthetic Diversity.</title>
        <authorList>
            <person name="Kalkreuter E."/>
            <person name="Kautsar S.A."/>
            <person name="Yang D."/>
            <person name="Bader C.D."/>
            <person name="Teijaro C.N."/>
            <person name="Fluegel L."/>
            <person name="Davis C.M."/>
            <person name="Simpson J.R."/>
            <person name="Lauterbach L."/>
            <person name="Steele A.D."/>
            <person name="Gui C."/>
            <person name="Meng S."/>
            <person name="Li G."/>
            <person name="Viehrig K."/>
            <person name="Ye F."/>
            <person name="Su P."/>
            <person name="Kiefer A.F."/>
            <person name="Nichols A."/>
            <person name="Cepeda A.J."/>
            <person name="Yan W."/>
            <person name="Fan B."/>
            <person name="Jiang Y."/>
            <person name="Adhikari A."/>
            <person name="Zheng C.-J."/>
            <person name="Schuster L."/>
            <person name="Cowan T.M."/>
            <person name="Smanski M.J."/>
            <person name="Chevrette M.G."/>
            <person name="De Carvalho L.P.S."/>
            <person name="Shen B."/>
        </authorList>
    </citation>
    <scope>NUCLEOTIDE SEQUENCE [LARGE SCALE GENOMIC DNA]</scope>
    <source>
        <strain evidence="5 6">NPDC018013</strain>
    </source>
</reference>
<gene>
    <name evidence="5" type="ORF">ACH4GP_25520</name>
</gene>
<dbReference type="SUPFAM" id="SSF53850">
    <property type="entry name" value="Periplasmic binding protein-like II"/>
    <property type="match status" value="1"/>
</dbReference>